<dbReference type="RefSeq" id="WP_123212517.1">
    <property type="nucleotide sequence ID" value="NZ_RJVO01000007.1"/>
</dbReference>
<dbReference type="InterPro" id="IPR037914">
    <property type="entry name" value="SpoVT-AbrB_sf"/>
</dbReference>
<dbReference type="InParanoid" id="A0A3N0V507"/>
<dbReference type="InterPro" id="IPR007159">
    <property type="entry name" value="SpoVT-AbrB_dom"/>
</dbReference>
<evidence type="ECO:0000313" key="2">
    <source>
        <dbReference type="EMBL" id="ROH87793.1"/>
    </source>
</evidence>
<sequence length="75" mass="7864">MLKTISKIGNSQGLIFDSALLDLAGLRVGDQVNITVSPGGSMVITPIRKAPPLAAVQATIAKTLDDYQDTLKKLA</sequence>
<organism evidence="2 3">
    <name type="scientific">Stagnimonas aquatica</name>
    <dbReference type="NCBI Taxonomy" id="2689987"/>
    <lineage>
        <taxon>Bacteria</taxon>
        <taxon>Pseudomonadati</taxon>
        <taxon>Pseudomonadota</taxon>
        <taxon>Gammaproteobacteria</taxon>
        <taxon>Nevskiales</taxon>
        <taxon>Nevskiaceae</taxon>
        <taxon>Stagnimonas</taxon>
    </lineage>
</organism>
<proteinExistence type="predicted"/>
<feature type="domain" description="SpoVT-AbrB" evidence="1">
    <location>
        <begin position="6"/>
        <end position="52"/>
    </location>
</feature>
<reference evidence="2 3" key="1">
    <citation type="submission" date="2018-10" db="EMBL/GenBank/DDBJ databases">
        <authorList>
            <person name="Chen W.-M."/>
        </authorList>
    </citation>
    <scope>NUCLEOTIDE SEQUENCE [LARGE SCALE GENOMIC DNA]</scope>
    <source>
        <strain evidence="2 3">THS-13</strain>
    </source>
</reference>
<dbReference type="AlphaFoldDB" id="A0A3N0V507"/>
<dbReference type="GO" id="GO:0003677">
    <property type="term" value="F:DNA binding"/>
    <property type="evidence" value="ECO:0007669"/>
    <property type="project" value="InterPro"/>
</dbReference>
<evidence type="ECO:0000313" key="3">
    <source>
        <dbReference type="Proteomes" id="UP000282106"/>
    </source>
</evidence>
<dbReference type="SUPFAM" id="SSF89447">
    <property type="entry name" value="AbrB/MazE/MraZ-like"/>
    <property type="match status" value="1"/>
</dbReference>
<accession>A0A3N0V507</accession>
<name>A0A3N0V507_9GAMM</name>
<evidence type="ECO:0000259" key="1">
    <source>
        <dbReference type="SMART" id="SM00966"/>
    </source>
</evidence>
<dbReference type="EMBL" id="RJVO01000007">
    <property type="protein sequence ID" value="ROH87793.1"/>
    <property type="molecule type" value="Genomic_DNA"/>
</dbReference>
<keyword evidence="3" id="KW-1185">Reference proteome</keyword>
<dbReference type="Proteomes" id="UP000282106">
    <property type="component" value="Unassembled WGS sequence"/>
</dbReference>
<comment type="caution">
    <text evidence="2">The sequence shown here is derived from an EMBL/GenBank/DDBJ whole genome shotgun (WGS) entry which is preliminary data.</text>
</comment>
<dbReference type="Gene3D" id="2.10.260.10">
    <property type="match status" value="1"/>
</dbReference>
<dbReference type="SMART" id="SM00966">
    <property type="entry name" value="SpoVT_AbrB"/>
    <property type="match status" value="1"/>
</dbReference>
<gene>
    <name evidence="2" type="ORF">ED208_13845</name>
</gene>
<protein>
    <recommendedName>
        <fullName evidence="1">SpoVT-AbrB domain-containing protein</fullName>
    </recommendedName>
</protein>